<accession>A0A2T2NRI6</accession>
<dbReference type="Proteomes" id="UP000240883">
    <property type="component" value="Unassembled WGS sequence"/>
</dbReference>
<dbReference type="GO" id="GO:0016846">
    <property type="term" value="F:carbon-sulfur lyase activity"/>
    <property type="evidence" value="ECO:0007669"/>
    <property type="project" value="InterPro"/>
</dbReference>
<keyword evidence="3" id="KW-0862">Zinc</keyword>
<dbReference type="STRING" id="1448308.A0A2T2NRI6"/>
<dbReference type="PANTHER" id="PTHR33337">
    <property type="entry name" value="GFA DOMAIN-CONTAINING PROTEIN"/>
    <property type="match status" value="1"/>
</dbReference>
<evidence type="ECO:0000256" key="3">
    <source>
        <dbReference type="ARBA" id="ARBA00022833"/>
    </source>
</evidence>
<evidence type="ECO:0000256" key="1">
    <source>
        <dbReference type="ARBA" id="ARBA00005495"/>
    </source>
</evidence>
<dbReference type="AlphaFoldDB" id="A0A2T2NRI6"/>
<dbReference type="SUPFAM" id="SSF51316">
    <property type="entry name" value="Mss4-like"/>
    <property type="match status" value="1"/>
</dbReference>
<keyword evidence="4" id="KW-0456">Lyase</keyword>
<dbReference type="PANTHER" id="PTHR33337:SF8">
    <property type="entry name" value="CENP-V_GFA DOMAIN-CONTAINING PROTEIN"/>
    <property type="match status" value="1"/>
</dbReference>
<feature type="domain" description="CENP-V/GFA" evidence="5">
    <location>
        <begin position="50"/>
        <end position="168"/>
    </location>
</feature>
<organism evidence="6 7">
    <name type="scientific">Corynespora cassiicola Philippines</name>
    <dbReference type="NCBI Taxonomy" id="1448308"/>
    <lineage>
        <taxon>Eukaryota</taxon>
        <taxon>Fungi</taxon>
        <taxon>Dikarya</taxon>
        <taxon>Ascomycota</taxon>
        <taxon>Pezizomycotina</taxon>
        <taxon>Dothideomycetes</taxon>
        <taxon>Pleosporomycetidae</taxon>
        <taxon>Pleosporales</taxon>
        <taxon>Corynesporascaceae</taxon>
        <taxon>Corynespora</taxon>
    </lineage>
</organism>
<sequence>MVPGFDDKIRASNTSDDLALTVSVRESDKAKPYIPRSSVINDGWSKDDEATATCYCGTVQLAFPISGPGYVNSFVCNCTDCRKLTASMFTSGFIIDDDYLKHIRGQSNLKSYAQKETTIGHNLMTNFFCNTCGSLMYRVSERLPGHSILRLGTVDDFNLVETKLKPTMEAFIKDRVSWISGVLGESVKKFDTMPA</sequence>
<keyword evidence="7" id="KW-1185">Reference proteome</keyword>
<dbReference type="InterPro" id="IPR011057">
    <property type="entry name" value="Mss4-like_sf"/>
</dbReference>
<dbReference type="InterPro" id="IPR006913">
    <property type="entry name" value="CENP-V/GFA"/>
</dbReference>
<evidence type="ECO:0000313" key="7">
    <source>
        <dbReference type="Proteomes" id="UP000240883"/>
    </source>
</evidence>
<dbReference type="EMBL" id="KZ678134">
    <property type="protein sequence ID" value="PSN68051.1"/>
    <property type="molecule type" value="Genomic_DNA"/>
</dbReference>
<name>A0A2T2NRI6_CORCC</name>
<gene>
    <name evidence="6" type="ORF">BS50DRAFT_600017</name>
</gene>
<dbReference type="Gene3D" id="3.90.1590.10">
    <property type="entry name" value="glutathione-dependent formaldehyde- activating enzyme (gfa)"/>
    <property type="match status" value="1"/>
</dbReference>
<evidence type="ECO:0000313" key="6">
    <source>
        <dbReference type="EMBL" id="PSN68051.1"/>
    </source>
</evidence>
<dbReference type="GO" id="GO:0046872">
    <property type="term" value="F:metal ion binding"/>
    <property type="evidence" value="ECO:0007669"/>
    <property type="project" value="UniProtKB-KW"/>
</dbReference>
<proteinExistence type="inferred from homology"/>
<dbReference type="Pfam" id="PF04828">
    <property type="entry name" value="GFA"/>
    <property type="match status" value="1"/>
</dbReference>
<evidence type="ECO:0000259" key="5">
    <source>
        <dbReference type="PROSITE" id="PS51891"/>
    </source>
</evidence>
<reference evidence="6 7" key="1">
    <citation type="journal article" date="2018" name="Front. Microbiol.">
        <title>Genome-Wide Analysis of Corynespora cassiicola Leaf Fall Disease Putative Effectors.</title>
        <authorList>
            <person name="Lopez D."/>
            <person name="Ribeiro S."/>
            <person name="Label P."/>
            <person name="Fumanal B."/>
            <person name="Venisse J.S."/>
            <person name="Kohler A."/>
            <person name="de Oliveira R.R."/>
            <person name="Labutti K."/>
            <person name="Lipzen A."/>
            <person name="Lail K."/>
            <person name="Bauer D."/>
            <person name="Ohm R.A."/>
            <person name="Barry K.W."/>
            <person name="Spatafora J."/>
            <person name="Grigoriev I.V."/>
            <person name="Martin F.M."/>
            <person name="Pujade-Renaud V."/>
        </authorList>
    </citation>
    <scope>NUCLEOTIDE SEQUENCE [LARGE SCALE GENOMIC DNA]</scope>
    <source>
        <strain evidence="6 7">Philippines</strain>
    </source>
</reference>
<protein>
    <recommendedName>
        <fullName evidence="5">CENP-V/GFA domain-containing protein</fullName>
    </recommendedName>
</protein>
<comment type="similarity">
    <text evidence="1">Belongs to the Gfa family.</text>
</comment>
<dbReference type="OrthoDB" id="428768at2759"/>
<evidence type="ECO:0000256" key="2">
    <source>
        <dbReference type="ARBA" id="ARBA00022723"/>
    </source>
</evidence>
<dbReference type="PROSITE" id="PS51891">
    <property type="entry name" value="CENP_V_GFA"/>
    <property type="match status" value="1"/>
</dbReference>
<keyword evidence="2" id="KW-0479">Metal-binding</keyword>
<evidence type="ECO:0000256" key="4">
    <source>
        <dbReference type="ARBA" id="ARBA00023239"/>
    </source>
</evidence>